<feature type="transmembrane region" description="Helical" evidence="1">
    <location>
        <begin position="204"/>
        <end position="222"/>
    </location>
</feature>
<feature type="transmembrane region" description="Helical" evidence="1">
    <location>
        <begin position="168"/>
        <end position="192"/>
    </location>
</feature>
<keyword evidence="1" id="KW-0812">Transmembrane</keyword>
<feature type="transmembrane region" description="Helical" evidence="1">
    <location>
        <begin position="34"/>
        <end position="56"/>
    </location>
</feature>
<gene>
    <name evidence="2" type="ORF">D0Y96_02870</name>
</gene>
<feature type="transmembrane region" description="Helical" evidence="1">
    <location>
        <begin position="104"/>
        <end position="123"/>
    </location>
</feature>
<dbReference type="Proteomes" id="UP000264702">
    <property type="component" value="Unassembled WGS sequence"/>
</dbReference>
<dbReference type="EMBL" id="QVQT01000001">
    <property type="protein sequence ID" value="RFU18511.1"/>
    <property type="molecule type" value="Genomic_DNA"/>
</dbReference>
<organism evidence="2 3">
    <name type="scientific">Paracidobacterium acidisoli</name>
    <dbReference type="NCBI Taxonomy" id="2303751"/>
    <lineage>
        <taxon>Bacteria</taxon>
        <taxon>Pseudomonadati</taxon>
        <taxon>Acidobacteriota</taxon>
        <taxon>Terriglobia</taxon>
        <taxon>Terriglobales</taxon>
        <taxon>Acidobacteriaceae</taxon>
        <taxon>Paracidobacterium</taxon>
    </lineage>
</organism>
<accession>A0A372IUM3</accession>
<proteinExistence type="predicted"/>
<dbReference type="AlphaFoldDB" id="A0A372IUM3"/>
<feature type="transmembrane region" description="Helical" evidence="1">
    <location>
        <begin position="135"/>
        <end position="156"/>
    </location>
</feature>
<keyword evidence="1" id="KW-1133">Transmembrane helix</keyword>
<feature type="transmembrane region" description="Helical" evidence="1">
    <location>
        <begin position="62"/>
        <end position="84"/>
    </location>
</feature>
<reference evidence="2 3" key="1">
    <citation type="submission" date="2018-08" db="EMBL/GenBank/DDBJ databases">
        <title>Acidipila sp. 4G-K13, an acidobacterium isolated from forest soil.</title>
        <authorList>
            <person name="Gao Z.-H."/>
            <person name="Qiu L.-H."/>
        </authorList>
    </citation>
    <scope>NUCLEOTIDE SEQUENCE [LARGE SCALE GENOMIC DNA]</scope>
    <source>
        <strain evidence="2 3">4G-K13</strain>
    </source>
</reference>
<name>A0A372IUM3_9BACT</name>
<evidence type="ECO:0000313" key="3">
    <source>
        <dbReference type="Proteomes" id="UP000264702"/>
    </source>
</evidence>
<sequence length="260" mass="29319">MQLSLLDRALWAAGFLGNAAVLLVLFFRGRWKQFPVFTALVGFEIVVFDIVLYFVYRFCSSGIYAGAYWSSSILDLVLQLALVFEIARNVLKPTGTWVQDARRLFIIVGLAGAVVAVLVVWLVNPTVPHTLGSWISRANLFSIMLTCELFLAMRLASTQLGLVWRNYVMSLGQGFAAWAVVALLVEAAHSYFGQTWHYDALEHIRLVAYDLAAVYWAIIFWLPEPESRTLSPDMQNYLRSLHQQTQFGLRAVSGPRNHNT</sequence>
<feature type="transmembrane region" description="Helical" evidence="1">
    <location>
        <begin position="6"/>
        <end position="27"/>
    </location>
</feature>
<evidence type="ECO:0000313" key="2">
    <source>
        <dbReference type="EMBL" id="RFU18511.1"/>
    </source>
</evidence>
<protein>
    <submittedName>
        <fullName evidence="2">Uncharacterized protein</fullName>
    </submittedName>
</protein>
<dbReference type="RefSeq" id="WP_117297806.1">
    <property type="nucleotide sequence ID" value="NZ_QVQT02000001.1"/>
</dbReference>
<dbReference type="OrthoDB" id="117086at2"/>
<keyword evidence="1" id="KW-0472">Membrane</keyword>
<evidence type="ECO:0000256" key="1">
    <source>
        <dbReference type="SAM" id="Phobius"/>
    </source>
</evidence>
<comment type="caution">
    <text evidence="2">The sequence shown here is derived from an EMBL/GenBank/DDBJ whole genome shotgun (WGS) entry which is preliminary data.</text>
</comment>
<keyword evidence="3" id="KW-1185">Reference proteome</keyword>